<dbReference type="NCBIfam" id="NF006718">
    <property type="entry name" value="PRK09256.1"/>
    <property type="match status" value="1"/>
</dbReference>
<dbReference type="RefSeq" id="WP_377710036.1">
    <property type="nucleotide sequence ID" value="NZ_JBHSMP010000008.1"/>
</dbReference>
<feature type="region of interest" description="Disordered" evidence="2">
    <location>
        <begin position="103"/>
        <end position="122"/>
    </location>
</feature>
<dbReference type="InterPro" id="IPR000352">
    <property type="entry name" value="Pep_chain_release_fac_I"/>
</dbReference>
<dbReference type="Proteomes" id="UP001596103">
    <property type="component" value="Unassembled WGS sequence"/>
</dbReference>
<feature type="compositionally biased region" description="Basic residues" evidence="2">
    <location>
        <begin position="103"/>
        <end position="113"/>
    </location>
</feature>
<proteinExistence type="inferred from homology"/>
<evidence type="ECO:0000313" key="5">
    <source>
        <dbReference type="Proteomes" id="UP001596103"/>
    </source>
</evidence>
<dbReference type="PANTHER" id="PTHR47814:SF1">
    <property type="entry name" value="PEPTIDYL-TRNA HYDROLASE ARFB"/>
    <property type="match status" value="1"/>
</dbReference>
<name>A0ABW0J5N0_9BURK</name>
<organism evidence="4 5">
    <name type="scientific">Paraburkholderia denitrificans</name>
    <dbReference type="NCBI Taxonomy" id="694025"/>
    <lineage>
        <taxon>Bacteria</taxon>
        <taxon>Pseudomonadati</taxon>
        <taxon>Pseudomonadota</taxon>
        <taxon>Betaproteobacteria</taxon>
        <taxon>Burkholderiales</taxon>
        <taxon>Burkholderiaceae</taxon>
        <taxon>Paraburkholderia</taxon>
    </lineage>
</organism>
<accession>A0ABW0J5N0</accession>
<dbReference type="Gene3D" id="3.30.160.20">
    <property type="match status" value="1"/>
</dbReference>
<comment type="caution">
    <text evidence="4">The sequence shown here is derived from an EMBL/GenBank/DDBJ whole genome shotgun (WGS) entry which is preliminary data.</text>
</comment>
<dbReference type="EMBL" id="JBHSMP010000008">
    <property type="protein sequence ID" value="MFC5428286.1"/>
    <property type="molecule type" value="Genomic_DNA"/>
</dbReference>
<dbReference type="PANTHER" id="PTHR47814">
    <property type="entry name" value="PEPTIDYL-TRNA HYDROLASE ARFB"/>
    <property type="match status" value="1"/>
</dbReference>
<comment type="similarity">
    <text evidence="1">Belongs to the prokaryotic/mitochondrial release factor family.</text>
</comment>
<evidence type="ECO:0000313" key="4">
    <source>
        <dbReference type="EMBL" id="MFC5428286.1"/>
    </source>
</evidence>
<gene>
    <name evidence="4" type="primary">arfB</name>
    <name evidence="4" type="ORF">ACFPTO_05620</name>
</gene>
<evidence type="ECO:0000256" key="2">
    <source>
        <dbReference type="SAM" id="MobiDB-lite"/>
    </source>
</evidence>
<dbReference type="Pfam" id="PF00472">
    <property type="entry name" value="RF-1"/>
    <property type="match status" value="1"/>
</dbReference>
<evidence type="ECO:0000259" key="3">
    <source>
        <dbReference type="PROSITE" id="PS00745"/>
    </source>
</evidence>
<dbReference type="GO" id="GO:0004045">
    <property type="term" value="F:peptidyl-tRNA hydrolase activity"/>
    <property type="evidence" value="ECO:0007669"/>
    <property type="project" value="UniProtKB-EC"/>
</dbReference>
<dbReference type="InterPro" id="IPR045853">
    <property type="entry name" value="Pep_chain_release_fac_I_sf"/>
</dbReference>
<dbReference type="SUPFAM" id="SSF75620">
    <property type="entry name" value="Release factor"/>
    <property type="match status" value="1"/>
</dbReference>
<sequence length="155" mass="17462">MTAHHPVAADEVELVAVRAQGAGGQNVNKVSSAIHLRFDIRNSSLPEVLKMRLLALPDRRITREGVVVIKSQEYRTQEQNRAAALARLDELIDSVSATRKARVPTRPTRASKLRRLDSKTRQGEVKAARRRVVDWRRAGFCVRLSARYWARRGSG</sequence>
<keyword evidence="4" id="KW-0378">Hydrolase</keyword>
<dbReference type="PROSITE" id="PS00745">
    <property type="entry name" value="RF_PROK_I"/>
    <property type="match status" value="1"/>
</dbReference>
<keyword evidence="5" id="KW-1185">Reference proteome</keyword>
<protein>
    <submittedName>
        <fullName evidence="4">Alternative ribosome rescue aminoacyl-tRNA hydrolase ArfB</fullName>
        <ecNumber evidence="4">3.1.1.29</ecNumber>
    </submittedName>
</protein>
<reference evidence="5" key="1">
    <citation type="journal article" date="2019" name="Int. J. Syst. Evol. Microbiol.">
        <title>The Global Catalogue of Microorganisms (GCM) 10K type strain sequencing project: providing services to taxonomists for standard genome sequencing and annotation.</title>
        <authorList>
            <consortium name="The Broad Institute Genomics Platform"/>
            <consortium name="The Broad Institute Genome Sequencing Center for Infectious Disease"/>
            <person name="Wu L."/>
            <person name="Ma J."/>
        </authorList>
    </citation>
    <scope>NUCLEOTIDE SEQUENCE [LARGE SCALE GENOMIC DNA]</scope>
    <source>
        <strain evidence="5">CCUG 56042</strain>
    </source>
</reference>
<dbReference type="EC" id="3.1.1.29" evidence="4"/>
<evidence type="ECO:0000256" key="1">
    <source>
        <dbReference type="ARBA" id="ARBA00010835"/>
    </source>
</evidence>
<feature type="domain" description="Prokaryotic-type class I peptide chain release factors" evidence="3">
    <location>
        <begin position="18"/>
        <end position="34"/>
    </location>
</feature>